<feature type="transmembrane region" description="Helical" evidence="1">
    <location>
        <begin position="59"/>
        <end position="77"/>
    </location>
</feature>
<feature type="transmembrane region" description="Helical" evidence="1">
    <location>
        <begin position="184"/>
        <end position="207"/>
    </location>
</feature>
<keyword evidence="1" id="KW-0812">Transmembrane</keyword>
<reference evidence="3" key="1">
    <citation type="submission" date="2014-04" db="EMBL/GenBank/DDBJ databases">
        <title>Evolutionary Origins and Diversification of the Mycorrhizal Mutualists.</title>
        <authorList>
            <consortium name="DOE Joint Genome Institute"/>
            <consortium name="Mycorrhizal Genomics Consortium"/>
            <person name="Kohler A."/>
            <person name="Kuo A."/>
            <person name="Nagy L.G."/>
            <person name="Floudas D."/>
            <person name="Copeland A."/>
            <person name="Barry K.W."/>
            <person name="Cichocki N."/>
            <person name="Veneault-Fourrey C."/>
            <person name="LaButti K."/>
            <person name="Lindquist E.A."/>
            <person name="Lipzen A."/>
            <person name="Lundell T."/>
            <person name="Morin E."/>
            <person name="Murat C."/>
            <person name="Riley R."/>
            <person name="Ohm R."/>
            <person name="Sun H."/>
            <person name="Tunlid A."/>
            <person name="Henrissat B."/>
            <person name="Grigoriev I.V."/>
            <person name="Hibbett D.S."/>
            <person name="Martin F."/>
        </authorList>
    </citation>
    <scope>NUCLEOTIDE SEQUENCE [LARGE SCALE GENOMIC DNA]</scope>
    <source>
        <strain evidence="3">FD-334 SS-4</strain>
    </source>
</reference>
<dbReference type="STRING" id="945553.A0A0D2LFC4"/>
<proteinExistence type="predicted"/>
<keyword evidence="1" id="KW-0472">Membrane</keyword>
<sequence length="307" mass="34158">MSNFEFRQSRDDSWDYSRTHPRKVLIIIFDILYIVGPVSLLIILLTAWRSRDVRRRPTWFMAVGSWVVISVANTLLIGHQTGLAEHIPHGICLVQSILIYTSPVFCAFSAVSFLLQTYLAMSIYTLPNISGVNTNIVVLYVVPCAISLSIVVEGLILGVSKPLYVERDASGLYCNFSISTPRKITGGSIMCGLLIVLLIEALMIVAFRQRAQNVAKLDKLEYAENRQAVYVDDLARVGAFTTCALVSFSVSLVQYMPKYMIDNGVVSVVQATLPCCAGLIFGSQKDILRAWLPRRSDETKAHFTQIP</sequence>
<organism evidence="2 3">
    <name type="scientific">Hypholoma sublateritium (strain FD-334 SS-4)</name>
    <dbReference type="NCBI Taxonomy" id="945553"/>
    <lineage>
        <taxon>Eukaryota</taxon>
        <taxon>Fungi</taxon>
        <taxon>Dikarya</taxon>
        <taxon>Basidiomycota</taxon>
        <taxon>Agaricomycotina</taxon>
        <taxon>Agaricomycetes</taxon>
        <taxon>Agaricomycetidae</taxon>
        <taxon>Agaricales</taxon>
        <taxon>Agaricineae</taxon>
        <taxon>Strophariaceae</taxon>
        <taxon>Hypholoma</taxon>
    </lineage>
</organism>
<dbReference type="OMA" id="RESTHMY"/>
<protein>
    <recommendedName>
        <fullName evidence="4">G-protein coupled receptors family 1 profile domain-containing protein</fullName>
    </recommendedName>
</protein>
<evidence type="ECO:0000313" key="2">
    <source>
        <dbReference type="EMBL" id="KJA26312.1"/>
    </source>
</evidence>
<feature type="transmembrane region" description="Helical" evidence="1">
    <location>
        <begin position="97"/>
        <end position="115"/>
    </location>
</feature>
<evidence type="ECO:0008006" key="4">
    <source>
        <dbReference type="Google" id="ProtNLM"/>
    </source>
</evidence>
<dbReference type="Proteomes" id="UP000054270">
    <property type="component" value="Unassembled WGS sequence"/>
</dbReference>
<dbReference type="AlphaFoldDB" id="A0A0D2LFC4"/>
<accession>A0A0D2LFC4</accession>
<dbReference type="EMBL" id="KN817528">
    <property type="protein sequence ID" value="KJA26312.1"/>
    <property type="molecule type" value="Genomic_DNA"/>
</dbReference>
<gene>
    <name evidence="2" type="ORF">HYPSUDRAFT_64036</name>
</gene>
<feature type="transmembrane region" description="Helical" evidence="1">
    <location>
        <begin position="24"/>
        <end position="47"/>
    </location>
</feature>
<keyword evidence="1" id="KW-1133">Transmembrane helix</keyword>
<evidence type="ECO:0000313" key="3">
    <source>
        <dbReference type="Proteomes" id="UP000054270"/>
    </source>
</evidence>
<keyword evidence="3" id="KW-1185">Reference proteome</keyword>
<evidence type="ECO:0000256" key="1">
    <source>
        <dbReference type="SAM" id="Phobius"/>
    </source>
</evidence>
<feature type="transmembrane region" description="Helical" evidence="1">
    <location>
        <begin position="136"/>
        <end position="164"/>
    </location>
</feature>
<name>A0A0D2LFC4_HYPSF</name>
<dbReference type="OrthoDB" id="2896404at2759"/>